<evidence type="ECO:0000256" key="2">
    <source>
        <dbReference type="ARBA" id="ARBA00011901"/>
    </source>
</evidence>
<dbReference type="Gene3D" id="3.40.80.10">
    <property type="entry name" value="Peptidoglycan recognition protein-like"/>
    <property type="match status" value="1"/>
</dbReference>
<evidence type="ECO:0000256" key="1">
    <source>
        <dbReference type="ARBA" id="ARBA00001561"/>
    </source>
</evidence>
<dbReference type="RefSeq" id="WP_212963901.1">
    <property type="nucleotide sequence ID" value="NZ_BOQT01000026.1"/>
</dbReference>
<comment type="caution">
    <text evidence="9">The sequence shown here is derived from an EMBL/GenBank/DDBJ whole genome shotgun (WGS) entry which is preliminary data.</text>
</comment>
<organism evidence="9 10">
    <name type="scientific">Siminovitchia fordii</name>
    <dbReference type="NCBI Taxonomy" id="254759"/>
    <lineage>
        <taxon>Bacteria</taxon>
        <taxon>Bacillati</taxon>
        <taxon>Bacillota</taxon>
        <taxon>Bacilli</taxon>
        <taxon>Bacillales</taxon>
        <taxon>Bacillaceae</taxon>
        <taxon>Siminovitchia</taxon>
    </lineage>
</organism>
<sequence length="386" mass="42812">MVYKNKFIKINPYSRPGIKLNGVRKLVLHYTANHGATAENHFSYFNNLKGRYASAHIFVDKNEALCIVPLNEITYQANDGTFRGVPELRPNANFLSIGVEMCQERDGSIHSNTISRTEDVFVELCKKYKLDPIKDIVRHYDITRKNCPAPWVADGKKFTDFKNRVKAKLNGKPTNSQTPSKPVASKPSTPSASTGGSVVDWMNANGMDSSFANRAKLADQYGIKNYKGTADQNVNLLNKLKNVAKKEPSKTQSKPVQTKPSAPKGDMKTTSIVTYLNSINANSSFSNRAKLYKQYGLKGVYLGTAKQNLDLLAKMRGGNAPTASKPKAPTFKVGSKVKIKSSAKKYATGENIPSSVKNKTYTIQQVKSDRVLLKEIYSWVKKTDVQ</sequence>
<gene>
    <name evidence="9" type="ORF">J1TS3_42690</name>
</gene>
<dbReference type="SUPFAM" id="SSF55846">
    <property type="entry name" value="N-acetylmuramoyl-L-alanine amidase-like"/>
    <property type="match status" value="1"/>
</dbReference>
<feature type="compositionally biased region" description="Polar residues" evidence="7">
    <location>
        <begin position="172"/>
        <end position="196"/>
    </location>
</feature>
<dbReference type="SMART" id="SM00644">
    <property type="entry name" value="Ami_2"/>
    <property type="match status" value="1"/>
</dbReference>
<keyword evidence="10" id="KW-1185">Reference proteome</keyword>
<evidence type="ECO:0000256" key="5">
    <source>
        <dbReference type="ARBA" id="ARBA00030881"/>
    </source>
</evidence>
<dbReference type="InterPro" id="IPR051206">
    <property type="entry name" value="NAMLAA_amidase_2"/>
</dbReference>
<feature type="compositionally biased region" description="Polar residues" evidence="7">
    <location>
        <begin position="250"/>
        <end position="260"/>
    </location>
</feature>
<feature type="domain" description="N-acetylmuramoyl-L-alanine amidase" evidence="8">
    <location>
        <begin position="13"/>
        <end position="165"/>
    </location>
</feature>
<evidence type="ECO:0000313" key="9">
    <source>
        <dbReference type="EMBL" id="GIN23135.1"/>
    </source>
</evidence>
<feature type="region of interest" description="Disordered" evidence="7">
    <location>
        <begin position="243"/>
        <end position="265"/>
    </location>
</feature>
<proteinExistence type="predicted"/>
<accession>A0ABQ4KDE0</accession>
<dbReference type="EMBL" id="BOQT01000026">
    <property type="protein sequence ID" value="GIN23135.1"/>
    <property type="molecule type" value="Genomic_DNA"/>
</dbReference>
<dbReference type="PANTHER" id="PTHR30417">
    <property type="entry name" value="N-ACETYLMURAMOYL-L-ALANINE AMIDASE AMID"/>
    <property type="match status" value="1"/>
</dbReference>
<evidence type="ECO:0000256" key="3">
    <source>
        <dbReference type="ARBA" id="ARBA00022801"/>
    </source>
</evidence>
<dbReference type="EC" id="3.5.1.28" evidence="2"/>
<name>A0ABQ4KDE0_9BACI</name>
<evidence type="ECO:0000313" key="10">
    <source>
        <dbReference type="Proteomes" id="UP000680279"/>
    </source>
</evidence>
<feature type="region of interest" description="Disordered" evidence="7">
    <location>
        <begin position="168"/>
        <end position="197"/>
    </location>
</feature>
<dbReference type="Pfam" id="PF01510">
    <property type="entry name" value="Amidase_2"/>
    <property type="match status" value="1"/>
</dbReference>
<protein>
    <recommendedName>
        <fullName evidence="2">N-acetylmuramoyl-L-alanine amidase</fullName>
        <ecNumber evidence="2">3.5.1.28</ecNumber>
    </recommendedName>
    <alternativeName>
        <fullName evidence="6">Autolysin</fullName>
    </alternativeName>
    <alternativeName>
        <fullName evidence="5">Cell wall hydrolase</fullName>
    </alternativeName>
</protein>
<keyword evidence="3" id="KW-0378">Hydrolase</keyword>
<evidence type="ECO:0000256" key="4">
    <source>
        <dbReference type="ARBA" id="ARBA00023316"/>
    </source>
</evidence>
<comment type="catalytic activity">
    <reaction evidence="1">
        <text>Hydrolyzes the link between N-acetylmuramoyl residues and L-amino acid residues in certain cell-wall glycopeptides.</text>
        <dbReference type="EC" id="3.5.1.28"/>
    </reaction>
</comment>
<dbReference type="InterPro" id="IPR036505">
    <property type="entry name" value="Amidase/PGRP_sf"/>
</dbReference>
<dbReference type="Proteomes" id="UP000680279">
    <property type="component" value="Unassembled WGS sequence"/>
</dbReference>
<evidence type="ECO:0000259" key="8">
    <source>
        <dbReference type="SMART" id="SM00644"/>
    </source>
</evidence>
<evidence type="ECO:0000256" key="6">
    <source>
        <dbReference type="ARBA" id="ARBA00032390"/>
    </source>
</evidence>
<keyword evidence="4" id="KW-0961">Cell wall biogenesis/degradation</keyword>
<dbReference type="InterPro" id="IPR002502">
    <property type="entry name" value="Amidase_domain"/>
</dbReference>
<dbReference type="PANTHER" id="PTHR30417:SF1">
    <property type="entry name" value="N-ACETYLMURAMOYL-L-ALANINE AMIDASE AMID"/>
    <property type="match status" value="1"/>
</dbReference>
<reference evidence="9 10" key="1">
    <citation type="submission" date="2021-03" db="EMBL/GenBank/DDBJ databases">
        <title>Antimicrobial resistance genes in bacteria isolated from Japanese honey, and their potential for conferring macrolide and lincosamide resistance in the American foulbrood pathogen Paenibacillus larvae.</title>
        <authorList>
            <person name="Okamoto M."/>
            <person name="Kumagai M."/>
            <person name="Kanamori H."/>
            <person name="Takamatsu D."/>
        </authorList>
    </citation>
    <scope>NUCLEOTIDE SEQUENCE [LARGE SCALE GENOMIC DNA]</scope>
    <source>
        <strain evidence="9 10">J1TS3</strain>
    </source>
</reference>
<dbReference type="CDD" id="cd06583">
    <property type="entry name" value="PGRP"/>
    <property type="match status" value="1"/>
</dbReference>
<evidence type="ECO:0000256" key="7">
    <source>
        <dbReference type="SAM" id="MobiDB-lite"/>
    </source>
</evidence>
<dbReference type="SUPFAM" id="SSF158634">
    <property type="entry name" value="RPA2825-like"/>
    <property type="match status" value="2"/>
</dbReference>